<comment type="caution">
    <text evidence="1">The sequence shown here is derived from an EMBL/GenBank/DDBJ whole genome shotgun (WGS) entry which is preliminary data.</text>
</comment>
<keyword evidence="2" id="KW-1185">Reference proteome</keyword>
<dbReference type="InterPro" id="IPR027417">
    <property type="entry name" value="P-loop_NTPase"/>
</dbReference>
<dbReference type="SUPFAM" id="SSF52540">
    <property type="entry name" value="P-loop containing nucleoside triphosphate hydrolases"/>
    <property type="match status" value="1"/>
</dbReference>
<evidence type="ECO:0000313" key="1">
    <source>
        <dbReference type="EMBL" id="MFC3625957.1"/>
    </source>
</evidence>
<name>A0ABV7TTA6_9NEIS</name>
<sequence length="220" mass="24179">MTLPAYAYDLLHSPPPASSHANRQRLRIAANRLSIITGGSQQQRQQLLATLAGSHGALHGLLFGQPLQDGKLQQLACSQCEQGRHCKTSLQQYVLQGRCYQRSWWQRPSAEDQQATERLLRELGLALQVATPLQQLDDAQRELAAIARALASRAPVVLLREPAALDSIQLPPLLTLLRRLAITGRTIVLALADRQLAARHAQQLLDLDTDAKLPAQHLAA</sequence>
<dbReference type="Proteomes" id="UP001595636">
    <property type="component" value="Unassembled WGS sequence"/>
</dbReference>
<evidence type="ECO:0000313" key="2">
    <source>
        <dbReference type="Proteomes" id="UP001595636"/>
    </source>
</evidence>
<organism evidence="1 2">
    <name type="scientific">Vogesella amnigena</name>
    <dbReference type="NCBI Taxonomy" id="1507449"/>
    <lineage>
        <taxon>Bacteria</taxon>
        <taxon>Pseudomonadati</taxon>
        <taxon>Pseudomonadota</taxon>
        <taxon>Betaproteobacteria</taxon>
        <taxon>Neisseriales</taxon>
        <taxon>Chromobacteriaceae</taxon>
        <taxon>Vogesella</taxon>
    </lineage>
</organism>
<protein>
    <recommendedName>
        <fullName evidence="3">ABC transporter domain-containing protein</fullName>
    </recommendedName>
</protein>
<dbReference type="PANTHER" id="PTHR42794">
    <property type="entry name" value="HEMIN IMPORT ATP-BINDING PROTEIN HMUV"/>
    <property type="match status" value="1"/>
</dbReference>
<reference evidence="2" key="1">
    <citation type="journal article" date="2019" name="Int. J. Syst. Evol. Microbiol.">
        <title>The Global Catalogue of Microorganisms (GCM) 10K type strain sequencing project: providing services to taxonomists for standard genome sequencing and annotation.</title>
        <authorList>
            <consortium name="The Broad Institute Genomics Platform"/>
            <consortium name="The Broad Institute Genome Sequencing Center for Infectious Disease"/>
            <person name="Wu L."/>
            <person name="Ma J."/>
        </authorList>
    </citation>
    <scope>NUCLEOTIDE SEQUENCE [LARGE SCALE GENOMIC DNA]</scope>
    <source>
        <strain evidence="2">KCTC 42195</strain>
    </source>
</reference>
<dbReference type="RefSeq" id="WP_390277998.1">
    <property type="nucleotide sequence ID" value="NZ_JBHRYH010000017.1"/>
</dbReference>
<evidence type="ECO:0008006" key="3">
    <source>
        <dbReference type="Google" id="ProtNLM"/>
    </source>
</evidence>
<dbReference type="PANTHER" id="PTHR42794:SF2">
    <property type="entry name" value="ABC TRANSPORTER ATP-BINDING PROTEIN"/>
    <property type="match status" value="1"/>
</dbReference>
<accession>A0ABV7TTA6</accession>
<dbReference type="EMBL" id="JBHRYH010000017">
    <property type="protein sequence ID" value="MFC3625957.1"/>
    <property type="molecule type" value="Genomic_DNA"/>
</dbReference>
<dbReference type="Gene3D" id="3.40.50.300">
    <property type="entry name" value="P-loop containing nucleotide triphosphate hydrolases"/>
    <property type="match status" value="1"/>
</dbReference>
<gene>
    <name evidence="1" type="ORF">ACFOKJ_07380</name>
</gene>
<proteinExistence type="predicted"/>